<dbReference type="EMBL" id="LWDQ01000001">
    <property type="protein sequence ID" value="OMH58901.1"/>
    <property type="molecule type" value="Genomic_DNA"/>
</dbReference>
<protein>
    <submittedName>
        <fullName evidence="3">Conserved exported protein of uncharacterized function</fullName>
    </submittedName>
</protein>
<reference evidence="9 18" key="5">
    <citation type="journal article" date="2017" name="N. Engl. J. Med.">
        <title>Transmission of Extensively Drug-Resistant Tuberculosis in South Africa.</title>
        <authorList>
            <person name="Shah N.S."/>
            <person name="Auld S.C."/>
            <person name="Brust J.C."/>
            <person name="Mathema B."/>
            <person name="Ismail N."/>
            <person name="Moodley P."/>
            <person name="Mlisana K."/>
            <person name="Allana S."/>
            <person name="Campbell A."/>
            <person name="Mthiyane T."/>
            <person name="Morris N."/>
            <person name="Mpangase P."/>
            <person name="van der Meulen H."/>
            <person name="Omar S.V."/>
            <person name="Brown T.S."/>
            <person name="Narechania A."/>
            <person name="Shaskina E."/>
            <person name="Kapwata T."/>
            <person name="Kreiswirth B."/>
            <person name="Gandhi N.R."/>
        </authorList>
    </citation>
    <scope>NUCLEOTIDE SEQUENCE [LARGE SCALE GENOMIC DNA]</scope>
    <source>
        <strain evidence="9 18">32301_S10</strain>
    </source>
</reference>
<evidence type="ECO:0000313" key="8">
    <source>
        <dbReference type="EMBL" id="OMH58901.1"/>
    </source>
</evidence>
<evidence type="ECO:0000313" key="7">
    <source>
        <dbReference type="EMBL" id="COV97514.1"/>
    </source>
</evidence>
<reference evidence="6" key="3">
    <citation type="submission" date="2015-03" db="EMBL/GenBank/DDBJ databases">
        <authorList>
            <person name="Murphy D."/>
        </authorList>
    </citation>
    <scope>NUCLEOTIDE SEQUENCE [LARGE SCALE GENOMIC DNA]</scope>
    <source>
        <strain evidence="6">K00500041</strain>
    </source>
</reference>
<dbReference type="EMBL" id="CNGE01000034">
    <property type="protein sequence ID" value="CKR66402.1"/>
    <property type="molecule type" value="Genomic_DNA"/>
</dbReference>
<gene>
    <name evidence="8" type="ORF">A4S10_01062</name>
    <name evidence="10" type="ORF">DKC2_1065</name>
    <name evidence="9" type="ORF">DSJ38_06990</name>
    <name evidence="5" type="ORF">ERS007661_00639</name>
    <name evidence="7" type="ORF">ERS007679_02824</name>
    <name evidence="6" type="ORF">ERS007703_00404</name>
    <name evidence="2" type="ORF">ERS027646_00356</name>
    <name evidence="3" type="ORF">ERS027661_03167</name>
    <name evidence="4" type="ORF">ERS094118_03229</name>
</gene>
<dbReference type="Proteomes" id="UP000048948">
    <property type="component" value="Unassembled WGS sequence"/>
</dbReference>
<reference evidence="10 19" key="8">
    <citation type="submission" date="2018-08" db="EMBL/GenBank/DDBJ databases">
        <authorList>
            <person name="Fokvardsen B D."/>
            <person name="Norman A."/>
        </authorList>
    </citation>
    <scope>NUCLEOTIDE SEQUENCE [LARGE SCALE GENOMIC DNA]</scope>
    <source>
        <strain evidence="10 19">DKC2</strain>
    </source>
</reference>
<evidence type="ECO:0000259" key="1">
    <source>
        <dbReference type="Pfam" id="PF18702"/>
    </source>
</evidence>
<dbReference type="EMBL" id="CSAE01000024">
    <property type="protein sequence ID" value="COV05764.1"/>
    <property type="molecule type" value="Genomic_DNA"/>
</dbReference>
<evidence type="ECO:0000313" key="16">
    <source>
        <dbReference type="Proteomes" id="UP000050139"/>
    </source>
</evidence>
<dbReference type="InterPro" id="IPR041313">
    <property type="entry name" value="DUF5642"/>
</dbReference>
<reference evidence="8 17" key="6">
    <citation type="submission" date="2017-02" db="EMBL/GenBank/DDBJ databases">
        <title>Protein polymorphisms may explain contrasting epidemiological fitness of two variants of a multidrug-resistant Mycobacterium tuberculosis strain.</title>
        <authorList>
            <person name="Bigi M.M."/>
            <person name="Lopez B."/>
            <person name="Blanco F.C."/>
            <person name="Sasiain M.C."/>
            <person name="De La Barrera S."/>
            <person name="Ritacco V."/>
            <person name="Bigi F."/>
            <person name="Soria M.A."/>
        </authorList>
    </citation>
    <scope>NUCLEOTIDE SEQUENCE [LARGE SCALE GENOMIC DNA]</scope>
    <source>
        <strain evidence="8 17">6548</strain>
    </source>
</reference>
<dbReference type="Proteomes" id="UP000038802">
    <property type="component" value="Unassembled WGS sequence"/>
</dbReference>
<evidence type="ECO:0000313" key="18">
    <source>
        <dbReference type="Proteomes" id="UP000256381"/>
    </source>
</evidence>
<sequence length="252" mass="25970">MRPPLAPQFAADLLVKTVSTLRSSGAALGRLTTMRKAVLAVGSVCWLVGCSSGASSTTASTGDIAKVAEVKSGFGPEYTVTDVTPRAIDPGFFSARKLPDGLSFDPANCAQVAAGPQLPTGLQGNMAAVSAEGNGNRFVVIAVETSQPLPAPSPGKDCSKVTFSGTQLRGGIEVVDVPHIDGTQTLGVHRVLQAVVGGSARTGELYDYSARFGDYQVIVIANPLVIPGRPVARVDTQRARDLLVQAVAAVRG</sequence>
<evidence type="ECO:0000313" key="12">
    <source>
        <dbReference type="Proteomes" id="UP000039217"/>
    </source>
</evidence>
<name>A0A045IMK5_MYCTX</name>
<proteinExistence type="predicted"/>
<dbReference type="Proteomes" id="UP000189452">
    <property type="component" value="Chromosome"/>
</dbReference>
<evidence type="ECO:0000313" key="4">
    <source>
        <dbReference type="EMBL" id="CLW75681.1"/>
    </source>
</evidence>
<dbReference type="Proteomes" id="UP000050139">
    <property type="component" value="Unassembled WGS sequence"/>
</dbReference>
<evidence type="ECO:0000313" key="6">
    <source>
        <dbReference type="EMBL" id="COV05764.1"/>
    </source>
</evidence>
<dbReference type="OMA" id="IDPQFFA"/>
<reference evidence="9" key="7">
    <citation type="submission" date="2018-07" db="EMBL/GenBank/DDBJ databases">
        <authorList>
            <person name="Shah S."/>
            <person name="Brown T."/>
            <person name="Auld S."/>
            <person name="Bratton K."/>
            <person name="Narechania A."/>
            <person name="Mathema B."/>
            <person name="Gandhi N."/>
        </authorList>
    </citation>
    <scope>NUCLEOTIDE SEQUENCE</scope>
    <source>
        <strain evidence="9">32301_S10</strain>
    </source>
</reference>
<evidence type="ECO:0000313" key="3">
    <source>
        <dbReference type="EMBL" id="CKS50471.1"/>
    </source>
</evidence>
<reference evidence="11 12" key="1">
    <citation type="submission" date="2015-03" db="EMBL/GenBank/DDBJ databases">
        <authorList>
            <consortium name="Pathogen Informatics"/>
        </authorList>
    </citation>
    <scope>NUCLEOTIDE SEQUENCE [LARGE SCALE GENOMIC DNA]</scope>
    <source>
        <strain evidence="2 14">Bir 172</strain>
        <strain evidence="3 15">Bir 187</strain>
        <strain evidence="5 12">D00501624</strain>
        <strain evidence="7 13">G09801536</strain>
        <strain evidence="11">K00500041</strain>
    </source>
</reference>
<dbReference type="SMR" id="A0A045IMK5"/>
<feature type="domain" description="DUF5642" evidence="1">
    <location>
        <begin position="63"/>
        <end position="251"/>
    </location>
</feature>
<evidence type="ECO:0000313" key="14">
    <source>
        <dbReference type="Proteomes" id="UP000048948"/>
    </source>
</evidence>
<evidence type="ECO:0000313" key="17">
    <source>
        <dbReference type="Proteomes" id="UP000189452"/>
    </source>
</evidence>
<dbReference type="Pfam" id="PF18702">
    <property type="entry name" value="DUF5642"/>
    <property type="match status" value="1"/>
</dbReference>
<evidence type="ECO:0000313" key="10">
    <source>
        <dbReference type="EMBL" id="VCU49247.1"/>
    </source>
</evidence>
<dbReference type="EMBL" id="CSAD01000431">
    <property type="protein sequence ID" value="COV97514.1"/>
    <property type="molecule type" value="Genomic_DNA"/>
</dbReference>
<dbReference type="EMBL" id="QTBD01000106">
    <property type="protein sequence ID" value="REQ54118.1"/>
    <property type="molecule type" value="Genomic_DNA"/>
</dbReference>
<evidence type="ECO:0000313" key="2">
    <source>
        <dbReference type="EMBL" id="CKR66402.1"/>
    </source>
</evidence>
<dbReference type="Proteomes" id="UP000049023">
    <property type="component" value="Unassembled WGS sequence"/>
</dbReference>
<evidence type="ECO:0000313" key="19">
    <source>
        <dbReference type="Proteomes" id="UP000300237"/>
    </source>
</evidence>
<dbReference type="EMBL" id="LR027516">
    <property type="protein sequence ID" value="VCU49247.1"/>
    <property type="molecule type" value="Genomic_DNA"/>
</dbReference>
<reference evidence="8 17" key="4">
    <citation type="submission" date="2016-04" db="EMBL/GenBank/DDBJ databases">
        <authorList>
            <person name="Bigi M."/>
            <person name="Bigi F."/>
            <person name="Soria M.A."/>
        </authorList>
    </citation>
    <scope>NUCLEOTIDE SEQUENCE [LARGE SCALE GENOMIC DNA]</scope>
    <source>
        <strain evidence="8 17">6548</strain>
    </source>
</reference>
<dbReference type="AlphaFoldDB" id="A0A045IMK5"/>
<evidence type="ECO:0000313" key="15">
    <source>
        <dbReference type="Proteomes" id="UP000049023"/>
    </source>
</evidence>
<evidence type="ECO:0000313" key="13">
    <source>
        <dbReference type="Proteomes" id="UP000045842"/>
    </source>
</evidence>
<evidence type="ECO:0000313" key="5">
    <source>
        <dbReference type="EMBL" id="CNU41797.1"/>
    </source>
</evidence>
<reference evidence="4 16" key="2">
    <citation type="submission" date="2015-03" db="EMBL/GenBank/DDBJ databases">
        <authorList>
            <consortium name="Pathogen Informatics"/>
            <person name="Murphy D."/>
        </authorList>
    </citation>
    <scope>NUCLEOTIDE SEQUENCE [LARGE SCALE GENOMIC DNA]</scope>
    <source>
        <strain evidence="4 16">0268S</strain>
    </source>
</reference>
<dbReference type="Proteomes" id="UP000045842">
    <property type="component" value="Unassembled WGS sequence"/>
</dbReference>
<dbReference type="Proteomes" id="UP000256381">
    <property type="component" value="Unassembled WGS sequence"/>
</dbReference>
<dbReference type="Proteomes" id="UP000039217">
    <property type="component" value="Unassembled WGS sequence"/>
</dbReference>
<dbReference type="EMBL" id="CNFU01000784">
    <property type="protein sequence ID" value="CKS50471.1"/>
    <property type="molecule type" value="Genomic_DNA"/>
</dbReference>
<dbReference type="Proteomes" id="UP000300237">
    <property type="component" value="Chromosome"/>
</dbReference>
<organism evidence="3 15">
    <name type="scientific">Mycobacterium tuberculosis</name>
    <dbReference type="NCBI Taxonomy" id="1773"/>
    <lineage>
        <taxon>Bacteria</taxon>
        <taxon>Bacillati</taxon>
        <taxon>Actinomycetota</taxon>
        <taxon>Actinomycetes</taxon>
        <taxon>Mycobacteriales</taxon>
        <taxon>Mycobacteriaceae</taxon>
        <taxon>Mycobacterium</taxon>
        <taxon>Mycobacterium tuberculosis complex</taxon>
    </lineage>
</organism>
<dbReference type="STRING" id="115862.BBG46_05400"/>
<accession>A0A045IMK5</accession>
<dbReference type="EMBL" id="COPH01000028">
    <property type="protein sequence ID" value="CLW75681.1"/>
    <property type="molecule type" value="Genomic_DNA"/>
</dbReference>
<dbReference type="EMBL" id="CQQC01000135">
    <property type="protein sequence ID" value="CNU41797.1"/>
    <property type="molecule type" value="Genomic_DNA"/>
</dbReference>
<evidence type="ECO:0000313" key="11">
    <source>
        <dbReference type="Proteomes" id="UP000038802"/>
    </source>
</evidence>
<evidence type="ECO:0000313" key="9">
    <source>
        <dbReference type="EMBL" id="REQ54118.1"/>
    </source>
</evidence>
<dbReference type="PATRIC" id="fig|1773.206.peg.674"/>